<comment type="similarity">
    <text evidence="1">Belongs to the methyltransferase superfamily. RsmJ family.</text>
</comment>
<dbReference type="PANTHER" id="PTHR36112">
    <property type="entry name" value="RIBOSOMAL RNA SMALL SUBUNIT METHYLTRANSFERASE J"/>
    <property type="match status" value="1"/>
</dbReference>
<protein>
    <recommendedName>
        <fullName evidence="1">Ribosomal RNA small subunit methyltransferase J</fullName>
        <ecNumber evidence="1">2.1.1.242</ecNumber>
    </recommendedName>
    <alternativeName>
        <fullName evidence="1">16S rRNA m2G1516 methyltransferase</fullName>
    </alternativeName>
    <alternativeName>
        <fullName evidence="1">rRNA (guanine-N(2)-)-methyltransferase</fullName>
    </alternativeName>
</protein>
<dbReference type="InterPro" id="IPR007536">
    <property type="entry name" value="16SrRNA_methylTrfase_J"/>
</dbReference>
<comment type="function">
    <text evidence="1">Specifically methylates the guanosine in position 1516 of 16S rRNA.</text>
</comment>
<comment type="catalytic activity">
    <reaction evidence="1">
        <text>guanosine(1516) in 16S rRNA + S-adenosyl-L-methionine = N(2)-methylguanosine(1516) in 16S rRNA + S-adenosyl-L-homocysteine + H(+)</text>
        <dbReference type="Rhea" id="RHEA:43220"/>
        <dbReference type="Rhea" id="RHEA-COMP:10412"/>
        <dbReference type="Rhea" id="RHEA-COMP:10413"/>
        <dbReference type="ChEBI" id="CHEBI:15378"/>
        <dbReference type="ChEBI" id="CHEBI:57856"/>
        <dbReference type="ChEBI" id="CHEBI:59789"/>
        <dbReference type="ChEBI" id="CHEBI:74269"/>
        <dbReference type="ChEBI" id="CHEBI:74481"/>
        <dbReference type="EC" id="2.1.1.242"/>
    </reaction>
</comment>
<dbReference type="EMBL" id="JACEMT010000035">
    <property type="protein sequence ID" value="MBA4501431.1"/>
    <property type="molecule type" value="Genomic_DNA"/>
</dbReference>
<dbReference type="AlphaFoldDB" id="A0A7W2AA30"/>
<comment type="caution">
    <text evidence="2">The sequence shown here is derived from an EMBL/GenBank/DDBJ whole genome shotgun (WGS) entry which is preliminary data.</text>
</comment>
<dbReference type="HAMAP" id="MF_01523">
    <property type="entry name" value="16SrRNA_methyltr_J"/>
    <property type="match status" value="1"/>
</dbReference>
<keyword evidence="1" id="KW-0963">Cytoplasm</keyword>
<feature type="binding site" evidence="1">
    <location>
        <begin position="109"/>
        <end position="110"/>
    </location>
    <ligand>
        <name>S-adenosyl-L-methionine</name>
        <dbReference type="ChEBI" id="CHEBI:59789"/>
    </ligand>
</feature>
<dbReference type="Gene3D" id="3.40.50.150">
    <property type="entry name" value="Vaccinia Virus protein VP39"/>
    <property type="match status" value="1"/>
</dbReference>
<dbReference type="Proteomes" id="UP000538931">
    <property type="component" value="Unassembled WGS sequence"/>
</dbReference>
<dbReference type="Pfam" id="PF04445">
    <property type="entry name" value="SAM_MT"/>
    <property type="match status" value="1"/>
</dbReference>
<dbReference type="CDD" id="cd02440">
    <property type="entry name" value="AdoMet_MTases"/>
    <property type="match status" value="1"/>
</dbReference>
<comment type="subcellular location">
    <subcellularLocation>
        <location evidence="1">Cytoplasm</location>
    </subcellularLocation>
</comment>
<dbReference type="RefSeq" id="WP_181737294.1">
    <property type="nucleotide sequence ID" value="NZ_JACEMT010000035.1"/>
</dbReference>
<dbReference type="PANTHER" id="PTHR36112:SF1">
    <property type="entry name" value="RIBOSOMAL RNA SMALL SUBUNIT METHYLTRANSFERASE J"/>
    <property type="match status" value="1"/>
</dbReference>
<keyword evidence="3" id="KW-1185">Reference proteome</keyword>
<dbReference type="InterPro" id="IPR029063">
    <property type="entry name" value="SAM-dependent_MTases_sf"/>
</dbReference>
<keyword evidence="1" id="KW-0949">S-adenosyl-L-methionine</keyword>
<evidence type="ECO:0000256" key="1">
    <source>
        <dbReference type="HAMAP-Rule" id="MF_01523"/>
    </source>
</evidence>
<sequence>MNLAVGWASPSDEAQAAALAQRLELPLLAQPDLSRAELRGQVLLVSAGEVSLCATGPKRPGPVKADFTGGAVAHRRQFGGGTGQLIAKACGLKAGIRPSILDATAGLGRDAFVLATLGCRVHMLERSPVVHALLESGLGQAAGNPELVDILTRMTLEQADAQQWLQHCAEAEVPDLIYLDPMFPHTDKKAQVKKEMLAFRELVGYDSDDQALLAAALAVARCRVVVKRARKAPTIAGPAPSYTVEGKSSRYDIYALKALDSD</sequence>
<comment type="caution">
    <text evidence="1">Lacks conserved residue(s) required for the propagation of feature annotation.</text>
</comment>
<dbReference type="GO" id="GO:0005737">
    <property type="term" value="C:cytoplasm"/>
    <property type="evidence" value="ECO:0007669"/>
    <property type="project" value="UniProtKB-SubCell"/>
</dbReference>
<keyword evidence="1" id="KW-0698">rRNA processing</keyword>
<reference evidence="2 3" key="1">
    <citation type="submission" date="2020-07" db="EMBL/GenBank/DDBJ databases">
        <title>Bacterium isolated from marien macroalgae.</title>
        <authorList>
            <person name="Zhu K."/>
            <person name="Lu D."/>
            <person name="Du Z."/>
        </authorList>
    </citation>
    <scope>NUCLEOTIDE SEQUENCE [LARGE SCALE GENOMIC DNA]</scope>
    <source>
        <strain evidence="2 3">3-1745</strain>
    </source>
</reference>
<name>A0A7W2AA30_9GAMM</name>
<feature type="binding site" evidence="1">
    <location>
        <position position="180"/>
    </location>
    <ligand>
        <name>S-adenosyl-L-methionine</name>
        <dbReference type="ChEBI" id="CHEBI:59789"/>
    </ligand>
</feature>
<dbReference type="EC" id="2.1.1.242" evidence="1"/>
<dbReference type="SUPFAM" id="SSF53335">
    <property type="entry name" value="S-adenosyl-L-methionine-dependent methyltransferases"/>
    <property type="match status" value="1"/>
</dbReference>
<evidence type="ECO:0000313" key="2">
    <source>
        <dbReference type="EMBL" id="MBA4501431.1"/>
    </source>
</evidence>
<gene>
    <name evidence="1" type="primary">rsmJ</name>
    <name evidence="2" type="ORF">H1S06_03500</name>
</gene>
<keyword evidence="1 2" id="KW-0489">Methyltransferase</keyword>
<keyword evidence="1 2" id="KW-0808">Transferase</keyword>
<dbReference type="GO" id="GO:0008990">
    <property type="term" value="F:rRNA (guanine-N2-)-methyltransferase activity"/>
    <property type="evidence" value="ECO:0007669"/>
    <property type="project" value="UniProtKB-UniRule"/>
</dbReference>
<feature type="binding site" evidence="1">
    <location>
        <begin position="125"/>
        <end position="126"/>
    </location>
    <ligand>
        <name>S-adenosyl-L-methionine</name>
        <dbReference type="ChEBI" id="CHEBI:59789"/>
    </ligand>
</feature>
<evidence type="ECO:0000313" key="3">
    <source>
        <dbReference type="Proteomes" id="UP000538931"/>
    </source>
</evidence>
<proteinExistence type="inferred from homology"/>
<organism evidence="2 3">
    <name type="scientific">Marinobacterium marinum</name>
    <dbReference type="NCBI Taxonomy" id="2756129"/>
    <lineage>
        <taxon>Bacteria</taxon>
        <taxon>Pseudomonadati</taxon>
        <taxon>Pseudomonadota</taxon>
        <taxon>Gammaproteobacteria</taxon>
        <taxon>Oceanospirillales</taxon>
        <taxon>Oceanospirillaceae</taxon>
        <taxon>Marinobacterium</taxon>
    </lineage>
</organism>
<accession>A0A7W2AA30</accession>